<dbReference type="Pfam" id="PF10536">
    <property type="entry name" value="PMD"/>
    <property type="match status" value="1"/>
</dbReference>
<dbReference type="InterPro" id="IPR019557">
    <property type="entry name" value="AminoTfrase-like_pln_mobile"/>
</dbReference>
<dbReference type="EMBL" id="CAMGYJ010000004">
    <property type="protein sequence ID" value="CAI0402021.1"/>
    <property type="molecule type" value="Genomic_DNA"/>
</dbReference>
<feature type="domain" description="Aminotransferase-like plant mobile" evidence="1">
    <location>
        <begin position="5"/>
        <end position="209"/>
    </location>
</feature>
<dbReference type="PANTHER" id="PTHR46033:SF8">
    <property type="entry name" value="PROTEIN MAINTENANCE OF MERISTEMS-LIKE"/>
    <property type="match status" value="1"/>
</dbReference>
<dbReference type="PANTHER" id="PTHR46033">
    <property type="entry name" value="PROTEIN MAIN-LIKE 2"/>
    <property type="match status" value="1"/>
</dbReference>
<dbReference type="GO" id="GO:0010073">
    <property type="term" value="P:meristem maintenance"/>
    <property type="evidence" value="ECO:0007669"/>
    <property type="project" value="InterPro"/>
</dbReference>
<evidence type="ECO:0000313" key="2">
    <source>
        <dbReference type="EMBL" id="CAI0402021.1"/>
    </source>
</evidence>
<evidence type="ECO:0000259" key="1">
    <source>
        <dbReference type="Pfam" id="PF10536"/>
    </source>
</evidence>
<sequence>MMHSVDYPLLEAFIERWQPDTNTFHMSFGEMTITLHDVSFLLQIPVDGELLAAPAKGDPSFVSGIVDLLGIPDKNVVAARGIRWYDGGGMLVDEAMIRLHAREDGDAEARCYLMCLIGSTLFVDKSSDSVRGWLYSYFRDLQMVSKYALGVGALAWMYRQLGRSSRAGSKGFSGCLTLLQSWIYEYFPSLRINRAAPQTVTQGDPLARR</sequence>
<reference evidence="2" key="1">
    <citation type="submission" date="2022-08" db="EMBL/GenBank/DDBJ databases">
        <authorList>
            <person name="Gutierrez-Valencia J."/>
        </authorList>
    </citation>
    <scope>NUCLEOTIDE SEQUENCE</scope>
</reference>
<gene>
    <name evidence="2" type="ORF">LITE_LOCUS11434</name>
</gene>
<dbReference type="Proteomes" id="UP001154282">
    <property type="component" value="Unassembled WGS sequence"/>
</dbReference>
<name>A0AAV0IWH2_9ROSI</name>
<dbReference type="AlphaFoldDB" id="A0AAV0IWH2"/>
<dbReference type="InterPro" id="IPR044824">
    <property type="entry name" value="MAIN-like"/>
</dbReference>
<accession>A0AAV0IWH2</accession>
<protein>
    <recommendedName>
        <fullName evidence="1">Aminotransferase-like plant mobile domain-containing protein</fullName>
    </recommendedName>
</protein>
<comment type="caution">
    <text evidence="2">The sequence shown here is derived from an EMBL/GenBank/DDBJ whole genome shotgun (WGS) entry which is preliminary data.</text>
</comment>
<proteinExistence type="predicted"/>
<evidence type="ECO:0000313" key="3">
    <source>
        <dbReference type="Proteomes" id="UP001154282"/>
    </source>
</evidence>
<keyword evidence="3" id="KW-1185">Reference proteome</keyword>
<organism evidence="2 3">
    <name type="scientific">Linum tenue</name>
    <dbReference type="NCBI Taxonomy" id="586396"/>
    <lineage>
        <taxon>Eukaryota</taxon>
        <taxon>Viridiplantae</taxon>
        <taxon>Streptophyta</taxon>
        <taxon>Embryophyta</taxon>
        <taxon>Tracheophyta</taxon>
        <taxon>Spermatophyta</taxon>
        <taxon>Magnoliopsida</taxon>
        <taxon>eudicotyledons</taxon>
        <taxon>Gunneridae</taxon>
        <taxon>Pentapetalae</taxon>
        <taxon>rosids</taxon>
        <taxon>fabids</taxon>
        <taxon>Malpighiales</taxon>
        <taxon>Linaceae</taxon>
        <taxon>Linum</taxon>
    </lineage>
</organism>